<gene>
    <name evidence="2" type="ORF">PFISCL1PPCAC_2512</name>
</gene>
<sequence>FRMSGSLKTICYGTTIMPSTSKGIMARFQPGDVPLTYARSTTPTVVGKMPSISAILGVTSDKVALKRWQEMMIKNMGMAGFRKWMGARVSSGTKFHSAMERLAKEAHEGRMGRSDESILAEIDRSAVGYIRSALPILRSLRMNREIEPLFERKLVHPTLLYQGRFDAVLPLEDGLVLIDWKTSSANSSIGNALQKGENSLDKLYSYPSQMAAYVGAFNASIDFNQYAQIDRAYIVVAHENGIEGNLVEVKGEELEKEWIDWKNRVNSFWKFVNDSDDRGENTVDLRY</sequence>
<dbReference type="InterPro" id="IPR038726">
    <property type="entry name" value="PDDEXK_AddAB-type"/>
</dbReference>
<comment type="caution">
    <text evidence="2">The sequence shown here is derived from an EMBL/GenBank/DDBJ whole genome shotgun (WGS) entry which is preliminary data.</text>
</comment>
<keyword evidence="3" id="KW-1185">Reference proteome</keyword>
<evidence type="ECO:0000313" key="2">
    <source>
        <dbReference type="EMBL" id="GMT11215.1"/>
    </source>
</evidence>
<dbReference type="Gene3D" id="3.90.320.10">
    <property type="match status" value="1"/>
</dbReference>
<dbReference type="GO" id="GO:0006281">
    <property type="term" value="P:DNA repair"/>
    <property type="evidence" value="ECO:0007669"/>
    <property type="project" value="UniProtKB-ARBA"/>
</dbReference>
<proteinExistence type="predicted"/>
<dbReference type="PANTHER" id="PTHR31340">
    <property type="entry name" value="MITOCHONDRIAL GENOME MAINTENANCE EXONUCLEASE 1"/>
    <property type="match status" value="1"/>
</dbReference>
<dbReference type="GO" id="GO:0006264">
    <property type="term" value="P:mitochondrial DNA replication"/>
    <property type="evidence" value="ECO:0007669"/>
    <property type="project" value="TreeGrafter"/>
</dbReference>
<organism evidence="2 3">
    <name type="scientific">Pristionchus fissidentatus</name>
    <dbReference type="NCBI Taxonomy" id="1538716"/>
    <lineage>
        <taxon>Eukaryota</taxon>
        <taxon>Metazoa</taxon>
        <taxon>Ecdysozoa</taxon>
        <taxon>Nematoda</taxon>
        <taxon>Chromadorea</taxon>
        <taxon>Rhabditida</taxon>
        <taxon>Rhabditina</taxon>
        <taxon>Diplogasteromorpha</taxon>
        <taxon>Diplogasteroidea</taxon>
        <taxon>Neodiplogasteridae</taxon>
        <taxon>Pristionchus</taxon>
    </lineage>
</organism>
<dbReference type="GO" id="GO:0005739">
    <property type="term" value="C:mitochondrion"/>
    <property type="evidence" value="ECO:0007669"/>
    <property type="project" value="TreeGrafter"/>
</dbReference>
<dbReference type="Pfam" id="PF12705">
    <property type="entry name" value="PDDEXK_1"/>
    <property type="match status" value="1"/>
</dbReference>
<reference evidence="2" key="1">
    <citation type="submission" date="2023-10" db="EMBL/GenBank/DDBJ databases">
        <title>Genome assembly of Pristionchus species.</title>
        <authorList>
            <person name="Yoshida K."/>
            <person name="Sommer R.J."/>
        </authorList>
    </citation>
    <scope>NUCLEOTIDE SEQUENCE</scope>
    <source>
        <strain evidence="2">RS5133</strain>
    </source>
</reference>
<dbReference type="InterPro" id="IPR011604">
    <property type="entry name" value="PDDEXK-like_dom_sf"/>
</dbReference>
<dbReference type="PANTHER" id="PTHR31340:SF3">
    <property type="entry name" value="MITOCHONDRIAL GENOME MAINTENANCE EXONUCLEASE 1"/>
    <property type="match status" value="1"/>
</dbReference>
<dbReference type="Proteomes" id="UP001432322">
    <property type="component" value="Unassembled WGS sequence"/>
</dbReference>
<feature type="domain" description="PD-(D/E)XK endonuclease-like" evidence="1">
    <location>
        <begin position="89"/>
        <end position="267"/>
    </location>
</feature>
<dbReference type="SUPFAM" id="SSF52980">
    <property type="entry name" value="Restriction endonuclease-like"/>
    <property type="match status" value="1"/>
</dbReference>
<accession>A0AAV5UYA9</accession>
<dbReference type="AlphaFoldDB" id="A0AAV5UYA9"/>
<evidence type="ECO:0000313" key="3">
    <source>
        <dbReference type="Proteomes" id="UP001432322"/>
    </source>
</evidence>
<evidence type="ECO:0000259" key="1">
    <source>
        <dbReference type="Pfam" id="PF12705"/>
    </source>
</evidence>
<dbReference type="EMBL" id="BTSY01000001">
    <property type="protein sequence ID" value="GMT11215.1"/>
    <property type="molecule type" value="Genomic_DNA"/>
</dbReference>
<dbReference type="GO" id="GO:0008297">
    <property type="term" value="F:single-stranded DNA exodeoxyribonuclease activity"/>
    <property type="evidence" value="ECO:0007669"/>
    <property type="project" value="TreeGrafter"/>
</dbReference>
<dbReference type="InterPro" id="IPR011335">
    <property type="entry name" value="Restrct_endonuc-II-like"/>
</dbReference>
<protein>
    <recommendedName>
        <fullName evidence="1">PD-(D/E)XK endonuclease-like domain-containing protein</fullName>
    </recommendedName>
</protein>
<name>A0AAV5UYA9_9BILA</name>
<feature type="non-terminal residue" evidence="2">
    <location>
        <position position="1"/>
    </location>
</feature>